<evidence type="ECO:0000313" key="9">
    <source>
        <dbReference type="Proteomes" id="UP000822476"/>
    </source>
</evidence>
<proteinExistence type="inferred from homology"/>
<gene>
    <name evidence="8" type="ORF">EG68_05322</name>
</gene>
<dbReference type="SUPFAM" id="SSF51430">
    <property type="entry name" value="NAD(P)-linked oxidoreductase"/>
    <property type="match status" value="1"/>
</dbReference>
<dbReference type="PROSITE" id="PS00062">
    <property type="entry name" value="ALDOKETO_REDUCTASE_2"/>
    <property type="match status" value="1"/>
</dbReference>
<keyword evidence="2" id="KW-0521">NADP</keyword>
<organism evidence="8 9">
    <name type="scientific">Paragonimus skrjabini miyazakii</name>
    <dbReference type="NCBI Taxonomy" id="59628"/>
    <lineage>
        <taxon>Eukaryota</taxon>
        <taxon>Metazoa</taxon>
        <taxon>Spiralia</taxon>
        <taxon>Lophotrochozoa</taxon>
        <taxon>Platyhelminthes</taxon>
        <taxon>Trematoda</taxon>
        <taxon>Digenea</taxon>
        <taxon>Plagiorchiida</taxon>
        <taxon>Troglotremata</taxon>
        <taxon>Troglotrematidae</taxon>
        <taxon>Paragonimus</taxon>
    </lineage>
</organism>
<keyword evidence="9" id="KW-1185">Reference proteome</keyword>
<accession>A0A8S9YVY6</accession>
<dbReference type="InterPro" id="IPR036812">
    <property type="entry name" value="NAD(P)_OxRdtase_dom_sf"/>
</dbReference>
<evidence type="ECO:0000256" key="6">
    <source>
        <dbReference type="PIRSR" id="PIRSR000097-3"/>
    </source>
</evidence>
<feature type="active site" description="Proton donor" evidence="4">
    <location>
        <position position="59"/>
    </location>
</feature>
<comment type="caution">
    <text evidence="8">The sequence shown here is derived from an EMBL/GenBank/DDBJ whole genome shotgun (WGS) entry which is preliminary data.</text>
</comment>
<evidence type="ECO:0000313" key="8">
    <source>
        <dbReference type="EMBL" id="KAF7257546.1"/>
    </source>
</evidence>
<dbReference type="Proteomes" id="UP000822476">
    <property type="component" value="Unassembled WGS sequence"/>
</dbReference>
<dbReference type="InterPro" id="IPR023210">
    <property type="entry name" value="NADP_OxRdtase_dom"/>
</dbReference>
<dbReference type="PANTHER" id="PTHR43827">
    <property type="entry name" value="2,5-DIKETO-D-GLUCONIC ACID REDUCTASE"/>
    <property type="match status" value="1"/>
</dbReference>
<dbReference type="GO" id="GO:0016616">
    <property type="term" value="F:oxidoreductase activity, acting on the CH-OH group of donors, NAD or NADP as acceptor"/>
    <property type="evidence" value="ECO:0007669"/>
    <property type="project" value="UniProtKB-ARBA"/>
</dbReference>
<evidence type="ECO:0000259" key="7">
    <source>
        <dbReference type="Pfam" id="PF00248"/>
    </source>
</evidence>
<evidence type="ECO:0000256" key="2">
    <source>
        <dbReference type="ARBA" id="ARBA00022857"/>
    </source>
</evidence>
<name>A0A8S9YVY6_9TREM</name>
<evidence type="ECO:0000256" key="5">
    <source>
        <dbReference type="PIRSR" id="PIRSR000097-2"/>
    </source>
</evidence>
<dbReference type="InterPro" id="IPR020471">
    <property type="entry name" value="AKR"/>
</dbReference>
<dbReference type="InterPro" id="IPR018170">
    <property type="entry name" value="Aldo/ket_reductase_CS"/>
</dbReference>
<dbReference type="PANTHER" id="PTHR43827:SF3">
    <property type="entry name" value="NADP-DEPENDENT OXIDOREDUCTASE DOMAIN-CONTAINING PROTEIN"/>
    <property type="match status" value="1"/>
</dbReference>
<dbReference type="PIRSF" id="PIRSF000097">
    <property type="entry name" value="AKR"/>
    <property type="match status" value="1"/>
</dbReference>
<reference evidence="8" key="1">
    <citation type="submission" date="2019-07" db="EMBL/GenBank/DDBJ databases">
        <title>Annotation for the trematode Paragonimus miyazaki's.</title>
        <authorList>
            <person name="Choi Y.-J."/>
        </authorList>
    </citation>
    <scope>NUCLEOTIDE SEQUENCE</scope>
    <source>
        <strain evidence="8">Japan</strain>
    </source>
</reference>
<protein>
    <recommendedName>
        <fullName evidence="7">NADP-dependent oxidoreductase domain-containing protein</fullName>
    </recommendedName>
</protein>
<comment type="similarity">
    <text evidence="1">Belongs to the aldo/keto reductase family.</text>
</comment>
<feature type="site" description="Lowers pKa of active site Tyr" evidence="6">
    <location>
        <position position="88"/>
    </location>
</feature>
<dbReference type="AlphaFoldDB" id="A0A8S9YVY6"/>
<dbReference type="Gene3D" id="3.20.20.100">
    <property type="entry name" value="NADP-dependent oxidoreductase domain"/>
    <property type="match status" value="1"/>
</dbReference>
<evidence type="ECO:0000256" key="3">
    <source>
        <dbReference type="ARBA" id="ARBA00023002"/>
    </source>
</evidence>
<sequence length="336" mass="38047">METTELHNGYNIPNLFCNSIPITLLCFLDGTYKVFDELLPCLDAALGAGYRGIDTAAYYHNERRIGEALKLLMPKYNLHRRDLFLSTKLPPKSYGSSAALHAFRVSQEALEAAYVDLYMIHWPGLQGLNAAAKAKDGRGYMAELRRQSWQAMETLVLESEDAAQQLVETQESPANIIKGSGPYRCVRSLGVCNYLPRHVQELASYATVPPAVVQYEFHPYLSVEAQEHPMRRMCTRLFPMQPVHFQAHTVFAGGSPDLLSNRVIQKAANELQRTPAQIIIRWSLQKGHSVIAKSTKPRHIVENSRVFGWNLDQPIISRIDAMERNERFCWDPHAIP</sequence>
<dbReference type="PRINTS" id="PR00069">
    <property type="entry name" value="ALDKETRDTASE"/>
</dbReference>
<feature type="binding site" evidence="5">
    <location>
        <position position="121"/>
    </location>
    <ligand>
        <name>substrate</name>
    </ligand>
</feature>
<evidence type="ECO:0000256" key="4">
    <source>
        <dbReference type="PIRSR" id="PIRSR000097-1"/>
    </source>
</evidence>
<feature type="domain" description="NADP-dependent oxidoreductase" evidence="7">
    <location>
        <begin position="32"/>
        <end position="322"/>
    </location>
</feature>
<dbReference type="OrthoDB" id="416253at2759"/>
<keyword evidence="3" id="KW-0560">Oxidoreductase</keyword>
<dbReference type="Pfam" id="PF00248">
    <property type="entry name" value="Aldo_ket_red"/>
    <property type="match status" value="1"/>
</dbReference>
<dbReference type="EMBL" id="JTDE01002313">
    <property type="protein sequence ID" value="KAF7257546.1"/>
    <property type="molecule type" value="Genomic_DNA"/>
</dbReference>
<evidence type="ECO:0000256" key="1">
    <source>
        <dbReference type="ARBA" id="ARBA00007905"/>
    </source>
</evidence>